<evidence type="ECO:0000313" key="1">
    <source>
        <dbReference type="EMBL" id="GAA4714547.1"/>
    </source>
</evidence>
<gene>
    <name evidence="1" type="ORF">GCM10023215_67160</name>
</gene>
<reference evidence="2" key="1">
    <citation type="journal article" date="2019" name="Int. J. Syst. Evol. Microbiol.">
        <title>The Global Catalogue of Microorganisms (GCM) 10K type strain sequencing project: providing services to taxonomists for standard genome sequencing and annotation.</title>
        <authorList>
            <consortium name="The Broad Institute Genomics Platform"/>
            <consortium name="The Broad Institute Genome Sequencing Center for Infectious Disease"/>
            <person name="Wu L."/>
            <person name="Ma J."/>
        </authorList>
    </citation>
    <scope>NUCLEOTIDE SEQUENCE [LARGE SCALE GENOMIC DNA]</scope>
    <source>
        <strain evidence="2">JCM 18055</strain>
    </source>
</reference>
<accession>A0ABP8XW72</accession>
<dbReference type="RefSeq" id="WP_345384854.1">
    <property type="nucleotide sequence ID" value="NZ_BAABIC010000043.1"/>
</dbReference>
<evidence type="ECO:0000313" key="2">
    <source>
        <dbReference type="Proteomes" id="UP001500325"/>
    </source>
</evidence>
<dbReference type="SUPFAM" id="SSF52540">
    <property type="entry name" value="P-loop containing nucleoside triphosphate hydrolases"/>
    <property type="match status" value="2"/>
</dbReference>
<dbReference type="PROSITE" id="PS00675">
    <property type="entry name" value="SIGMA54_INTERACT_1"/>
    <property type="match status" value="1"/>
</dbReference>
<dbReference type="EMBL" id="BAABIC010000043">
    <property type="protein sequence ID" value="GAA4714547.1"/>
    <property type="molecule type" value="Genomic_DNA"/>
</dbReference>
<dbReference type="InterPro" id="IPR025662">
    <property type="entry name" value="Sigma_54_int_dom_ATP-bd_1"/>
</dbReference>
<dbReference type="Proteomes" id="UP001500325">
    <property type="component" value="Unassembled WGS sequence"/>
</dbReference>
<proteinExistence type="predicted"/>
<keyword evidence="2" id="KW-1185">Reference proteome</keyword>
<dbReference type="InterPro" id="IPR027417">
    <property type="entry name" value="P-loop_NTPase"/>
</dbReference>
<organism evidence="1 2">
    <name type="scientific">Pseudonocardia yuanmonensis</name>
    <dbReference type="NCBI Taxonomy" id="1095914"/>
    <lineage>
        <taxon>Bacteria</taxon>
        <taxon>Bacillati</taxon>
        <taxon>Actinomycetota</taxon>
        <taxon>Actinomycetes</taxon>
        <taxon>Pseudonocardiales</taxon>
        <taxon>Pseudonocardiaceae</taxon>
        <taxon>Pseudonocardia</taxon>
    </lineage>
</organism>
<protein>
    <submittedName>
        <fullName evidence="1">Uncharacterized protein</fullName>
    </submittedName>
</protein>
<name>A0ABP8XW72_9PSEU</name>
<comment type="caution">
    <text evidence="1">The sequence shown here is derived from an EMBL/GenBank/DDBJ whole genome shotgun (WGS) entry which is preliminary data.</text>
</comment>
<sequence length="480" mass="51429">MVEDVPASNRASDLFVPDRFEALRDSESSTLRTIIVPVPDSLNAIDDLFDDMRAARRGGFLILRGETGSGKSTFLDTVGLFRQGVTTERIPAGRDLTVELKQVGPTSTPRILVMETREALGIVSAESVESDMHAINAFLRSADGTDTLVVWPTNTDNLTELLVKIAKELGGEALFGPGEEVLRFSGPAQSEFRIIAEKTVGALNDGATLDALGISEERAEELSGEAETIGRYLALVRKTLTQNQKRVRALLPVERFRMWVVVITGNDSEGDVAALTRGAFGTTDVSRAMSSTGANIVEELKKYPDQVGILGTVLDSKIIHIDVLTALAVARLYGDTALHDLMRAQNMTVKPSASDKGRIESSELGLLLGGKSLATRKRGPKPGSGTQTAFANLAKIAQSDDGALNRAIAAGLVATGLIKSFETEKSLGTSLTYYSDIYAELDGGPIRLEVMWRLKAGRADIANYTLGKLGSYGRAIGLLT</sequence>